<dbReference type="PANTHER" id="PTHR36456">
    <property type="entry name" value="UPF0232 PROTEIN SCO3875"/>
    <property type="match status" value="1"/>
</dbReference>
<evidence type="ECO:0000313" key="1">
    <source>
        <dbReference type="EMBL" id="QVL30423.1"/>
    </source>
</evidence>
<dbReference type="RefSeq" id="WP_213494294.1">
    <property type="nucleotide sequence ID" value="NZ_CP074694.1"/>
</dbReference>
<dbReference type="Proteomes" id="UP000676194">
    <property type="component" value="Chromosome"/>
</dbReference>
<evidence type="ECO:0000313" key="2">
    <source>
        <dbReference type="Proteomes" id="UP000676194"/>
    </source>
</evidence>
<protein>
    <submittedName>
        <fullName evidence="1">DUF721 domain-containing protein</fullName>
    </submittedName>
</protein>
<accession>A0A8E6B4M2</accession>
<dbReference type="KEGG" id="tsph:KIH39_16370"/>
<sequence>MKKPEPSGPEPLGDILARLFAARGFGRKQDRLRLERAFEASIDEEYKAHARPLNIRRGVLEIEVRSAVLMQELAQFHKRKLLESLRKNLQGITLNDLRFKAGVW</sequence>
<dbReference type="EMBL" id="CP074694">
    <property type="protein sequence ID" value="QVL30423.1"/>
    <property type="molecule type" value="Genomic_DNA"/>
</dbReference>
<organism evidence="1 2">
    <name type="scientific">Telmatocola sphagniphila</name>
    <dbReference type="NCBI Taxonomy" id="1123043"/>
    <lineage>
        <taxon>Bacteria</taxon>
        <taxon>Pseudomonadati</taxon>
        <taxon>Planctomycetota</taxon>
        <taxon>Planctomycetia</taxon>
        <taxon>Gemmatales</taxon>
        <taxon>Gemmataceae</taxon>
    </lineage>
</organism>
<dbReference type="Pfam" id="PF05258">
    <property type="entry name" value="DciA"/>
    <property type="match status" value="1"/>
</dbReference>
<dbReference type="AlphaFoldDB" id="A0A8E6B4M2"/>
<proteinExistence type="predicted"/>
<dbReference type="PANTHER" id="PTHR36456:SF1">
    <property type="entry name" value="UPF0232 PROTEIN SCO3875"/>
    <property type="match status" value="1"/>
</dbReference>
<keyword evidence="2" id="KW-1185">Reference proteome</keyword>
<dbReference type="InterPro" id="IPR007922">
    <property type="entry name" value="DciA-like"/>
</dbReference>
<gene>
    <name evidence="1" type="ORF">KIH39_16370</name>
</gene>
<reference evidence="1" key="1">
    <citation type="submission" date="2021-05" db="EMBL/GenBank/DDBJ databases">
        <title>Complete genome sequence of the cellulolytic planctomycete Telmatocola sphagniphila SP2T and characterization of the first cellulase from planctomycetes.</title>
        <authorList>
            <person name="Rakitin A.L."/>
            <person name="Beletsky A.V."/>
            <person name="Naumoff D.G."/>
            <person name="Kulichevskaya I.S."/>
            <person name="Mardanov A.V."/>
            <person name="Ravin N.V."/>
            <person name="Dedysh S.N."/>
        </authorList>
    </citation>
    <scope>NUCLEOTIDE SEQUENCE</scope>
    <source>
        <strain evidence="1">SP2T</strain>
    </source>
</reference>
<name>A0A8E6B4M2_9BACT</name>